<accession>A0A1N6XS18</accession>
<feature type="transmembrane region" description="Helical" evidence="5">
    <location>
        <begin position="80"/>
        <end position="101"/>
    </location>
</feature>
<evidence type="ECO:0000256" key="4">
    <source>
        <dbReference type="ARBA" id="ARBA00023136"/>
    </source>
</evidence>
<evidence type="ECO:0000313" key="7">
    <source>
        <dbReference type="EMBL" id="SIR05120.1"/>
    </source>
</evidence>
<feature type="transmembrane region" description="Helical" evidence="5">
    <location>
        <begin position="121"/>
        <end position="140"/>
    </location>
</feature>
<dbReference type="InterPro" id="IPR025423">
    <property type="entry name" value="TMEM205-like"/>
</dbReference>
<reference evidence="8" key="1">
    <citation type="submission" date="2017-01" db="EMBL/GenBank/DDBJ databases">
        <authorList>
            <person name="Varghese N."/>
            <person name="Submissions S."/>
        </authorList>
    </citation>
    <scope>NUCLEOTIDE SEQUENCE [LARGE SCALE GENOMIC DNA]</scope>
    <source>
        <strain evidence="8">CGMCC 1.7737</strain>
    </source>
</reference>
<organism evidence="7 8">
    <name type="scientific">Haladaptatus litoreus</name>
    <dbReference type="NCBI Taxonomy" id="553468"/>
    <lineage>
        <taxon>Archaea</taxon>
        <taxon>Methanobacteriati</taxon>
        <taxon>Methanobacteriota</taxon>
        <taxon>Stenosarchaea group</taxon>
        <taxon>Halobacteria</taxon>
        <taxon>Halobacteriales</taxon>
        <taxon>Haladaptataceae</taxon>
        <taxon>Haladaptatus</taxon>
    </lineage>
</organism>
<name>A0A1N6XS18_9EURY</name>
<evidence type="ECO:0000256" key="5">
    <source>
        <dbReference type="SAM" id="Phobius"/>
    </source>
</evidence>
<keyword evidence="8" id="KW-1185">Reference proteome</keyword>
<feature type="domain" description="TMEM205-like" evidence="6">
    <location>
        <begin position="16"/>
        <end position="110"/>
    </location>
</feature>
<sequence>MTLLETGLLLVLNATLGMWLGAMIFFSFIGAPTTFDVLGDGAGQVVNAIFPKYYQFGELLGFTAVTAAIIAGARDVLNSIAALAVGPLVLVALAATIYARAKLIPKMEEAGDDGFAKYHKQSVILNGITMLAVASALVLTHL</sequence>
<dbReference type="RefSeq" id="WP_076428919.1">
    <property type="nucleotide sequence ID" value="NZ_FTNO01000001.1"/>
</dbReference>
<dbReference type="EMBL" id="FTNO01000001">
    <property type="protein sequence ID" value="SIR05120.1"/>
    <property type="molecule type" value="Genomic_DNA"/>
</dbReference>
<keyword evidence="2 5" id="KW-0812">Transmembrane</keyword>
<dbReference type="GO" id="GO:0016020">
    <property type="term" value="C:membrane"/>
    <property type="evidence" value="ECO:0007669"/>
    <property type="project" value="UniProtKB-SubCell"/>
</dbReference>
<gene>
    <name evidence="7" type="ORF">SAMN05421858_1251</name>
</gene>
<evidence type="ECO:0000313" key="8">
    <source>
        <dbReference type="Proteomes" id="UP000186914"/>
    </source>
</evidence>
<protein>
    <recommendedName>
        <fullName evidence="6">TMEM205-like domain-containing protein</fullName>
    </recommendedName>
</protein>
<dbReference type="OrthoDB" id="270095at2157"/>
<evidence type="ECO:0000256" key="1">
    <source>
        <dbReference type="ARBA" id="ARBA00004370"/>
    </source>
</evidence>
<evidence type="ECO:0000256" key="3">
    <source>
        <dbReference type="ARBA" id="ARBA00022989"/>
    </source>
</evidence>
<proteinExistence type="predicted"/>
<comment type="subcellular location">
    <subcellularLocation>
        <location evidence="1">Membrane</location>
    </subcellularLocation>
</comment>
<evidence type="ECO:0000259" key="6">
    <source>
        <dbReference type="Pfam" id="PF13664"/>
    </source>
</evidence>
<feature type="transmembrane region" description="Helical" evidence="5">
    <location>
        <begin position="7"/>
        <end position="33"/>
    </location>
</feature>
<dbReference type="Pfam" id="PF13664">
    <property type="entry name" value="DUF4149"/>
    <property type="match status" value="1"/>
</dbReference>
<keyword evidence="4 5" id="KW-0472">Membrane</keyword>
<dbReference type="Proteomes" id="UP000186914">
    <property type="component" value="Unassembled WGS sequence"/>
</dbReference>
<keyword evidence="3 5" id="KW-1133">Transmembrane helix</keyword>
<evidence type="ECO:0000256" key="2">
    <source>
        <dbReference type="ARBA" id="ARBA00022692"/>
    </source>
</evidence>
<dbReference type="AlphaFoldDB" id="A0A1N6XS18"/>
<feature type="transmembrane region" description="Helical" evidence="5">
    <location>
        <begin position="53"/>
        <end position="73"/>
    </location>
</feature>